<evidence type="ECO:0000313" key="1">
    <source>
        <dbReference type="EMBL" id="KAK3599355.1"/>
    </source>
</evidence>
<reference evidence="1" key="2">
    <citation type="journal article" date="2021" name="Genome Biol. Evol.">
        <title>Developing a high-quality reference genome for a parasitic bivalve with doubly uniparental inheritance (Bivalvia: Unionida).</title>
        <authorList>
            <person name="Smith C.H."/>
        </authorList>
    </citation>
    <scope>NUCLEOTIDE SEQUENCE</scope>
    <source>
        <strain evidence="1">CHS0354</strain>
        <tissue evidence="1">Mantle</tissue>
    </source>
</reference>
<reference evidence="1" key="3">
    <citation type="submission" date="2023-05" db="EMBL/GenBank/DDBJ databases">
        <authorList>
            <person name="Smith C.H."/>
        </authorList>
    </citation>
    <scope>NUCLEOTIDE SEQUENCE</scope>
    <source>
        <strain evidence="1">CHS0354</strain>
        <tissue evidence="1">Mantle</tissue>
    </source>
</reference>
<accession>A0AAE0W3X0</accession>
<dbReference type="EMBL" id="JAEAOA010000627">
    <property type="protein sequence ID" value="KAK3599355.1"/>
    <property type="molecule type" value="Genomic_DNA"/>
</dbReference>
<organism evidence="1 2">
    <name type="scientific">Potamilus streckersoni</name>
    <dbReference type="NCBI Taxonomy" id="2493646"/>
    <lineage>
        <taxon>Eukaryota</taxon>
        <taxon>Metazoa</taxon>
        <taxon>Spiralia</taxon>
        <taxon>Lophotrochozoa</taxon>
        <taxon>Mollusca</taxon>
        <taxon>Bivalvia</taxon>
        <taxon>Autobranchia</taxon>
        <taxon>Heteroconchia</taxon>
        <taxon>Palaeoheterodonta</taxon>
        <taxon>Unionida</taxon>
        <taxon>Unionoidea</taxon>
        <taxon>Unionidae</taxon>
        <taxon>Ambleminae</taxon>
        <taxon>Lampsilini</taxon>
        <taxon>Potamilus</taxon>
    </lineage>
</organism>
<dbReference type="Proteomes" id="UP001195483">
    <property type="component" value="Unassembled WGS sequence"/>
</dbReference>
<keyword evidence="2" id="KW-1185">Reference proteome</keyword>
<dbReference type="AlphaFoldDB" id="A0AAE0W3X0"/>
<evidence type="ECO:0000313" key="2">
    <source>
        <dbReference type="Proteomes" id="UP001195483"/>
    </source>
</evidence>
<proteinExistence type="predicted"/>
<gene>
    <name evidence="1" type="ORF">CHS0354_009855</name>
</gene>
<name>A0AAE0W3X0_9BIVA</name>
<reference evidence="1" key="1">
    <citation type="journal article" date="2021" name="Genome Biol. Evol.">
        <title>A High-Quality Reference Genome for a Parasitic Bivalve with Doubly Uniparental Inheritance (Bivalvia: Unionida).</title>
        <authorList>
            <person name="Smith C.H."/>
        </authorList>
    </citation>
    <scope>NUCLEOTIDE SEQUENCE</scope>
    <source>
        <strain evidence="1">CHS0354</strain>
    </source>
</reference>
<protein>
    <submittedName>
        <fullName evidence="1">Uncharacterized protein</fullName>
    </submittedName>
</protein>
<comment type="caution">
    <text evidence="1">The sequence shown here is derived from an EMBL/GenBank/DDBJ whole genome shotgun (WGS) entry which is preliminary data.</text>
</comment>
<sequence>MSCIDIKVWLRRRRLPCIAIKIHGNEICRSILSEKQTRQINLKTVAVIMKALCEKDWNTKVYCITGEENEDFTRELECYTRNIEPSISFVTALSMRVFSSVDKKKKKKKISDWRRSRQPIIRRCGINRRVLQECQGVNQLIIQRCISLGCDFILQPKSCFSSTAGTSDMCKGYYSEVFRATGTKVIDIDITLAYTHVIAKLSSLPVLLRSDCHQKRFVD</sequence>